<dbReference type="Proteomes" id="UP000236724">
    <property type="component" value="Unassembled WGS sequence"/>
</dbReference>
<dbReference type="InterPro" id="IPR002123">
    <property type="entry name" value="Plipid/glycerol_acylTrfase"/>
</dbReference>
<organism evidence="2 3">
    <name type="scientific">Candidatus Venteria ishoeyi</name>
    <dbReference type="NCBI Taxonomy" id="1899563"/>
    <lineage>
        <taxon>Bacteria</taxon>
        <taxon>Pseudomonadati</taxon>
        <taxon>Pseudomonadota</taxon>
        <taxon>Gammaproteobacteria</taxon>
        <taxon>Thiotrichales</taxon>
        <taxon>Thiotrichaceae</taxon>
        <taxon>Venteria</taxon>
    </lineage>
</organism>
<proteinExistence type="predicted"/>
<evidence type="ECO:0000313" key="2">
    <source>
        <dbReference type="EMBL" id="SEH05507.1"/>
    </source>
</evidence>
<name>A0A1H6F5Q7_9GAMM</name>
<dbReference type="GO" id="GO:0016287">
    <property type="term" value="F:glycerone-phosphate O-acyltransferase activity"/>
    <property type="evidence" value="ECO:0007669"/>
    <property type="project" value="TreeGrafter"/>
</dbReference>
<gene>
    <name evidence="2" type="ORF">MBHS_01361</name>
</gene>
<dbReference type="RefSeq" id="WP_103919429.1">
    <property type="nucleotide sequence ID" value="NZ_FMSV02000308.1"/>
</dbReference>
<dbReference type="Pfam" id="PF01553">
    <property type="entry name" value="Acyltransferase"/>
    <property type="match status" value="1"/>
</dbReference>
<dbReference type="GO" id="GO:0004366">
    <property type="term" value="F:glycerol-3-phosphate O-acyltransferase activity"/>
    <property type="evidence" value="ECO:0007669"/>
    <property type="project" value="TreeGrafter"/>
</dbReference>
<sequence length="331" mass="39213">MKYEKWSLGYWFLNQYVAFIDWIIHNKKIIVGKENIPKDKPILFAPNHQNALSDPMAVLLNTPFQPVWLARADIFKKGIVSTLLRFLKIMPVYRMRDGKENLSKNDKTFTDSIKVLKNNCALALFPEAAHTGKRQMISHKKAVPRIVFMAEEKADKNLDIHIVPTGIYYSHYWKFNRNLIVNFGKPVKVNDFLDEYKENPNSATLLLRQKLYEAIEPLVINIKSKEYYKDFEAIRETYGKHHLRRKNEKYSILNLFYSDQQLANELDVIGTEKPEETAAIVDECNRYLKAIRKHKLRNWLIVNPNHNFIKNWFKQTFVVIRFTRFPFWVCI</sequence>
<accession>A0A1H6F5Q7</accession>
<reference evidence="2 3" key="1">
    <citation type="submission" date="2016-10" db="EMBL/GenBank/DDBJ databases">
        <authorList>
            <person name="de Groot N.N."/>
        </authorList>
    </citation>
    <scope>NUCLEOTIDE SEQUENCE [LARGE SCALE GENOMIC DNA]</scope>
    <source>
        <strain evidence="2">MBHS1</strain>
    </source>
</reference>
<dbReference type="PANTHER" id="PTHR31605:SF0">
    <property type="entry name" value="GLYCEROL-3-PHOSPHATE O-ACYLTRANSFERASE 1"/>
    <property type="match status" value="1"/>
</dbReference>
<dbReference type="SMART" id="SM00563">
    <property type="entry name" value="PlsC"/>
    <property type="match status" value="1"/>
</dbReference>
<evidence type="ECO:0000259" key="1">
    <source>
        <dbReference type="SMART" id="SM00563"/>
    </source>
</evidence>
<keyword evidence="2" id="KW-0808">Transferase</keyword>
<dbReference type="PANTHER" id="PTHR31605">
    <property type="entry name" value="GLYCEROL-3-PHOSPHATE O-ACYLTRANSFERASE 1"/>
    <property type="match status" value="1"/>
</dbReference>
<dbReference type="EMBL" id="FMSV02000308">
    <property type="protein sequence ID" value="SEH05507.1"/>
    <property type="molecule type" value="Genomic_DNA"/>
</dbReference>
<evidence type="ECO:0000313" key="3">
    <source>
        <dbReference type="Proteomes" id="UP000236724"/>
    </source>
</evidence>
<dbReference type="GO" id="GO:0008654">
    <property type="term" value="P:phospholipid biosynthetic process"/>
    <property type="evidence" value="ECO:0007669"/>
    <property type="project" value="TreeGrafter"/>
</dbReference>
<keyword evidence="3" id="KW-1185">Reference proteome</keyword>
<feature type="domain" description="Phospholipid/glycerol acyltransferase" evidence="1">
    <location>
        <begin position="42"/>
        <end position="170"/>
    </location>
</feature>
<protein>
    <submittedName>
        <fullName evidence="2">2-acyl-glycerophospho-ethanolamine acyltransferase</fullName>
    </submittedName>
</protein>
<dbReference type="AlphaFoldDB" id="A0A1H6F5Q7"/>
<dbReference type="OrthoDB" id="1078132at2"/>
<keyword evidence="2" id="KW-0012">Acyltransferase</keyword>
<dbReference type="InterPro" id="IPR052744">
    <property type="entry name" value="GPAT/DAPAT"/>
</dbReference>
<dbReference type="SUPFAM" id="SSF69593">
    <property type="entry name" value="Glycerol-3-phosphate (1)-acyltransferase"/>
    <property type="match status" value="1"/>
</dbReference>